<dbReference type="Pfam" id="PF00571">
    <property type="entry name" value="CBS"/>
    <property type="match status" value="2"/>
</dbReference>
<dbReference type="SUPFAM" id="SSF56176">
    <property type="entry name" value="FAD-binding/transporter-associated domain-like"/>
    <property type="match status" value="1"/>
</dbReference>
<dbReference type="InterPro" id="IPR036318">
    <property type="entry name" value="FAD-bd_PCMH-like_sf"/>
</dbReference>
<keyword evidence="6 10" id="KW-1133">Transmembrane helix</keyword>
<dbReference type="InterPro" id="IPR016169">
    <property type="entry name" value="FAD-bd_PCMH_sub2"/>
</dbReference>
<evidence type="ECO:0000256" key="7">
    <source>
        <dbReference type="ARBA" id="ARBA00023122"/>
    </source>
</evidence>
<dbReference type="InterPro" id="IPR044751">
    <property type="entry name" value="Ion_transp-like_CBS"/>
</dbReference>
<dbReference type="CDD" id="cd04590">
    <property type="entry name" value="CBS_pair_CorC_HlyC_assoc"/>
    <property type="match status" value="1"/>
</dbReference>
<evidence type="ECO:0000313" key="13">
    <source>
        <dbReference type="Proteomes" id="UP000010301"/>
    </source>
</evidence>
<evidence type="ECO:0000256" key="1">
    <source>
        <dbReference type="ARBA" id="ARBA00004651"/>
    </source>
</evidence>
<dbReference type="InterPro" id="IPR046342">
    <property type="entry name" value="CBS_dom_sf"/>
</dbReference>
<feature type="domain" description="CBS" evidence="11">
    <location>
        <begin position="276"/>
        <end position="333"/>
    </location>
</feature>
<dbReference type="Pfam" id="PF01595">
    <property type="entry name" value="CNNM"/>
    <property type="match status" value="1"/>
</dbReference>
<comment type="caution">
    <text evidence="12">The sequence shown here is derived from an EMBL/GenBank/DDBJ whole genome shotgun (WGS) entry which is preliminary data.</text>
</comment>
<dbReference type="Pfam" id="PF03471">
    <property type="entry name" value="CorC_HlyC"/>
    <property type="match status" value="1"/>
</dbReference>
<dbReference type="AlphaFoldDB" id="C0W0A3"/>
<dbReference type="Proteomes" id="UP000010301">
    <property type="component" value="Unassembled WGS sequence"/>
</dbReference>
<dbReference type="InterPro" id="IPR000644">
    <property type="entry name" value="CBS_dom"/>
</dbReference>
<keyword evidence="7 9" id="KW-0129">CBS domain</keyword>
<proteinExistence type="inferred from homology"/>
<dbReference type="Gene3D" id="3.10.580.10">
    <property type="entry name" value="CBS-domain"/>
    <property type="match status" value="1"/>
</dbReference>
<evidence type="ECO:0000256" key="6">
    <source>
        <dbReference type="ARBA" id="ARBA00022989"/>
    </source>
</evidence>
<keyword evidence="8 10" id="KW-0472">Membrane</keyword>
<evidence type="ECO:0000259" key="11">
    <source>
        <dbReference type="PROSITE" id="PS51371"/>
    </source>
</evidence>
<dbReference type="SMART" id="SM01091">
    <property type="entry name" value="CorC_HlyC"/>
    <property type="match status" value="1"/>
</dbReference>
<feature type="transmembrane region" description="Helical" evidence="10">
    <location>
        <begin position="6"/>
        <end position="26"/>
    </location>
</feature>
<reference evidence="12 13" key="1">
    <citation type="submission" date="2009-01" db="EMBL/GenBank/DDBJ databases">
        <authorList>
            <person name="Qin X."/>
            <person name="Bachman B."/>
            <person name="Battles P."/>
            <person name="Bell A."/>
            <person name="Bess C."/>
            <person name="Bickham C."/>
            <person name="Chaboub L."/>
            <person name="Chen D."/>
            <person name="Coyle M."/>
            <person name="Deiros D.R."/>
            <person name="Dinh H."/>
            <person name="Forbes L."/>
            <person name="Fowler G."/>
            <person name="Francisco L."/>
            <person name="Fu Q."/>
            <person name="Gubbala S."/>
            <person name="Hale W."/>
            <person name="Han Y."/>
            <person name="Hemphill L."/>
            <person name="Highlander S.K."/>
            <person name="Hirani K."/>
            <person name="Hogues M."/>
            <person name="Jackson L."/>
            <person name="Jakkamsetti A."/>
            <person name="Javaid M."/>
            <person name="Jiang H."/>
            <person name="Korchina V."/>
            <person name="Kovar C."/>
            <person name="Lara F."/>
            <person name="Lee S."/>
            <person name="Mata R."/>
            <person name="Mathew T."/>
            <person name="Moen C."/>
            <person name="Morales K."/>
            <person name="Munidasa M."/>
            <person name="Nazareth L."/>
            <person name="Ngo R."/>
            <person name="Nguyen L."/>
            <person name="Okwuonu G."/>
            <person name="Ongeri F."/>
            <person name="Patil S."/>
            <person name="Petrosino J."/>
            <person name="Pham C."/>
            <person name="Pham P."/>
            <person name="Pu L.-L."/>
            <person name="Puazo M."/>
            <person name="Raj R."/>
            <person name="Reid J."/>
            <person name="Rouhana J."/>
            <person name="Saada N."/>
            <person name="Shang Y."/>
            <person name="Simmons D."/>
            <person name="Thornton R."/>
            <person name="Warren J."/>
            <person name="Weissenberger G."/>
            <person name="Zhang J."/>
            <person name="Zhang L."/>
            <person name="Zhou C."/>
            <person name="Zhu D."/>
            <person name="Muzny D."/>
            <person name="Worley K."/>
            <person name="Gibbs R."/>
        </authorList>
    </citation>
    <scope>NUCLEOTIDE SEQUENCE [LARGE SCALE GENOMIC DNA]</scope>
    <source>
        <strain evidence="12 13">DSM 15436</strain>
    </source>
</reference>
<dbReference type="EMBL" id="ACFG01000030">
    <property type="protein sequence ID" value="EEH63962.1"/>
    <property type="molecule type" value="Genomic_DNA"/>
</dbReference>
<dbReference type="eggNOG" id="COG1253">
    <property type="taxonomic scope" value="Bacteria"/>
</dbReference>
<feature type="transmembrane region" description="Helical" evidence="10">
    <location>
        <begin position="92"/>
        <end position="111"/>
    </location>
</feature>
<evidence type="ECO:0000256" key="2">
    <source>
        <dbReference type="ARBA" id="ARBA00006337"/>
    </source>
</evidence>
<organism evidence="12 13">
    <name type="scientific">Gleimia coleocanis DSM 15436</name>
    <dbReference type="NCBI Taxonomy" id="525245"/>
    <lineage>
        <taxon>Bacteria</taxon>
        <taxon>Bacillati</taxon>
        <taxon>Actinomycetota</taxon>
        <taxon>Actinomycetes</taxon>
        <taxon>Actinomycetales</taxon>
        <taxon>Actinomycetaceae</taxon>
        <taxon>Gleimia</taxon>
    </lineage>
</organism>
<accession>C0W0A3</accession>
<dbReference type="GO" id="GO:0050660">
    <property type="term" value="F:flavin adenine dinucleotide binding"/>
    <property type="evidence" value="ECO:0007669"/>
    <property type="project" value="InterPro"/>
</dbReference>
<dbReference type="GO" id="GO:0005886">
    <property type="term" value="C:plasma membrane"/>
    <property type="evidence" value="ECO:0007669"/>
    <property type="project" value="UniProtKB-SubCell"/>
</dbReference>
<dbReference type="SUPFAM" id="SSF54631">
    <property type="entry name" value="CBS-domain pair"/>
    <property type="match status" value="1"/>
</dbReference>
<evidence type="ECO:0000313" key="12">
    <source>
        <dbReference type="EMBL" id="EEH63962.1"/>
    </source>
</evidence>
<dbReference type="SMART" id="SM00116">
    <property type="entry name" value="CBS"/>
    <property type="match status" value="2"/>
</dbReference>
<dbReference type="InterPro" id="IPR005170">
    <property type="entry name" value="Transptr-assoc_dom"/>
</dbReference>
<dbReference type="STRING" id="525245.HMPREF0044_0981"/>
<dbReference type="Gene3D" id="3.30.465.10">
    <property type="match status" value="1"/>
</dbReference>
<dbReference type="FunFam" id="3.10.580.10:FF:000002">
    <property type="entry name" value="Magnesium/cobalt efflux protein CorC"/>
    <property type="match status" value="1"/>
</dbReference>
<protein>
    <submittedName>
        <fullName evidence="12">CBS domain protein</fullName>
    </submittedName>
</protein>
<evidence type="ECO:0000256" key="3">
    <source>
        <dbReference type="ARBA" id="ARBA00022475"/>
    </source>
</evidence>
<gene>
    <name evidence="12" type="ORF">HMPREF0044_0981</name>
</gene>
<dbReference type="RefSeq" id="WP_006546753.1">
    <property type="nucleotide sequence ID" value="NZ_DS999543.1"/>
</dbReference>
<dbReference type="OrthoDB" id="110231at2"/>
<keyword evidence="3" id="KW-1003">Cell membrane</keyword>
<sequence>MNTVPLGLLITLSVLVVIVAGISVAAETALQRLSRAAVDDLVEAGKPRARRLEKLVDDRKRAVLSTRSWRLIFQTLSTVALTLVVASLISHWWLVLLVSIAINWAIVYLFVSLIPTRLAIRNPESVALLLTPLLELYLQGSKAWDPFISLLQKLVPASEQTDAEARAEMVEEMREVVDEVGETSGFEEEDREMLRSVFELGYTLVREVMVPRTEMVTIAAETTIDEALDLFVTSGYSRIPVIEDDIDDIVGIVYFKDVISRLRRRPDDKQVPVRNVCREPRFVPEVVLADDELRQMQASRVHLALVVDEYGGIAGLVTIEDLLEEIVGELTDEHDRNVTQPEEISEGVWRVPARFSLWELGELLGVELEDEDVDSVGGYLAKLLGKVPLPGDSAETDDIMITAEEAVGRRRQVGTVVATRKTEAESEAE</sequence>
<keyword evidence="5" id="KW-0677">Repeat</keyword>
<keyword evidence="4 10" id="KW-0812">Transmembrane</keyword>
<evidence type="ECO:0000256" key="8">
    <source>
        <dbReference type="ARBA" id="ARBA00023136"/>
    </source>
</evidence>
<dbReference type="PROSITE" id="PS51371">
    <property type="entry name" value="CBS"/>
    <property type="match status" value="2"/>
</dbReference>
<evidence type="ECO:0000256" key="9">
    <source>
        <dbReference type="PROSITE-ProRule" id="PRU00703"/>
    </source>
</evidence>
<feature type="transmembrane region" description="Helical" evidence="10">
    <location>
        <begin position="69"/>
        <end position="86"/>
    </location>
</feature>
<keyword evidence="13" id="KW-1185">Reference proteome</keyword>
<dbReference type="PANTHER" id="PTHR22777">
    <property type="entry name" value="HEMOLYSIN-RELATED"/>
    <property type="match status" value="1"/>
</dbReference>
<comment type="subcellular location">
    <subcellularLocation>
        <location evidence="1">Cell membrane</location>
        <topology evidence="1">Multi-pass membrane protein</topology>
    </subcellularLocation>
</comment>
<name>C0W0A3_9ACTO</name>
<evidence type="ECO:0000256" key="4">
    <source>
        <dbReference type="ARBA" id="ARBA00022692"/>
    </source>
</evidence>
<dbReference type="PANTHER" id="PTHR22777:SF32">
    <property type="entry name" value="UPF0053 INNER MEMBRANE PROTEIN YFJD"/>
    <property type="match status" value="1"/>
</dbReference>
<feature type="domain" description="CBS" evidence="11">
    <location>
        <begin position="209"/>
        <end position="269"/>
    </location>
</feature>
<comment type="similarity">
    <text evidence="2">Belongs to the UPF0053 family.</text>
</comment>
<evidence type="ECO:0000256" key="5">
    <source>
        <dbReference type="ARBA" id="ARBA00022737"/>
    </source>
</evidence>
<dbReference type="HOGENOM" id="CLU_015237_4_2_11"/>
<evidence type="ECO:0000256" key="10">
    <source>
        <dbReference type="SAM" id="Phobius"/>
    </source>
</evidence>
<dbReference type="InterPro" id="IPR002550">
    <property type="entry name" value="CNNM"/>
</dbReference>